<dbReference type="KEGG" id="atw:C0099_00060"/>
<evidence type="ECO:0000256" key="4">
    <source>
        <dbReference type="ARBA" id="ARBA00022833"/>
    </source>
</evidence>
<keyword evidence="3" id="KW-0378">Hydrolase</keyword>
<keyword evidence="4" id="KW-0862">Zinc</keyword>
<keyword evidence="2" id="KW-0479">Metal-binding</keyword>
<gene>
    <name evidence="6" type="ORF">C0099_00060</name>
</gene>
<dbReference type="Gene3D" id="3.40.630.10">
    <property type="entry name" value="Zn peptidases"/>
    <property type="match status" value="1"/>
</dbReference>
<dbReference type="PANTHER" id="PTHR15162:SF7">
    <property type="entry name" value="SUCCINYLGLUTAMATE DESUCCINYLASE"/>
    <property type="match status" value="1"/>
</dbReference>
<evidence type="ECO:0000259" key="5">
    <source>
        <dbReference type="Pfam" id="PF24827"/>
    </source>
</evidence>
<evidence type="ECO:0000313" key="6">
    <source>
        <dbReference type="EMBL" id="AUN93466.1"/>
    </source>
</evidence>
<protein>
    <submittedName>
        <fullName evidence="6">Succinylglutamate desuccinylase</fullName>
    </submittedName>
</protein>
<dbReference type="GO" id="GO:0046872">
    <property type="term" value="F:metal ion binding"/>
    <property type="evidence" value="ECO:0007669"/>
    <property type="project" value="UniProtKB-KW"/>
</dbReference>
<dbReference type="OrthoDB" id="9774976at2"/>
<dbReference type="PANTHER" id="PTHR15162">
    <property type="entry name" value="ASPARTOACYLASE"/>
    <property type="match status" value="1"/>
</dbReference>
<dbReference type="Pfam" id="PF24827">
    <property type="entry name" value="AstE_AspA_cat"/>
    <property type="match status" value="1"/>
</dbReference>
<sequence length="318" mass="34931">MSPLPPLHFAAHSFTGLEAGPRLVVLGAVHGNEVCGSLAIRRILAAIEAGEIVIRRGHVSFVPVANPLAWHNRTREGERNLNRRLQPTDAPTEFEDHVANWLCPLLDAHDALLDLHSFHTPGEPFVMLGPDDNDGPLEPFARAAEERALARCLGVGRFVDGWLDTYARGVERRRLRGCGDADPHYGVGTTEYMRSRGGYGLTVECGQHDDPAAIDLAEHCVRATLSHLGLIDDTPPEPARRIEHMRIVEVIDKTHDDDVFARDWESFDRLQAGEAIGTRADGTVVTAERDACILFPNPDATAGQEWFYLAVAIAQPTP</sequence>
<proteinExistence type="predicted"/>
<dbReference type="GO" id="GO:0016788">
    <property type="term" value="F:hydrolase activity, acting on ester bonds"/>
    <property type="evidence" value="ECO:0007669"/>
    <property type="project" value="InterPro"/>
</dbReference>
<evidence type="ECO:0000256" key="1">
    <source>
        <dbReference type="ARBA" id="ARBA00001947"/>
    </source>
</evidence>
<dbReference type="AlphaFoldDB" id="A0A2I6S2I4"/>
<dbReference type="InterPro" id="IPR050178">
    <property type="entry name" value="AspA/AstE_fam"/>
</dbReference>
<organism evidence="6 7">
    <name type="scientific">Pseudazoarcus pumilus</name>
    <dbReference type="NCBI Taxonomy" id="2067960"/>
    <lineage>
        <taxon>Bacteria</taxon>
        <taxon>Pseudomonadati</taxon>
        <taxon>Pseudomonadota</taxon>
        <taxon>Betaproteobacteria</taxon>
        <taxon>Rhodocyclales</taxon>
        <taxon>Zoogloeaceae</taxon>
        <taxon>Pseudazoarcus</taxon>
    </lineage>
</organism>
<name>A0A2I6S2I4_9RHOO</name>
<evidence type="ECO:0000256" key="2">
    <source>
        <dbReference type="ARBA" id="ARBA00022723"/>
    </source>
</evidence>
<dbReference type="RefSeq" id="WP_102245540.1">
    <property type="nucleotide sequence ID" value="NZ_CP025682.1"/>
</dbReference>
<accession>A0A2I6S2I4</accession>
<evidence type="ECO:0000256" key="3">
    <source>
        <dbReference type="ARBA" id="ARBA00022801"/>
    </source>
</evidence>
<dbReference type="SUPFAM" id="SSF53187">
    <property type="entry name" value="Zn-dependent exopeptidases"/>
    <property type="match status" value="1"/>
</dbReference>
<comment type="cofactor">
    <cofactor evidence="1">
        <name>Zn(2+)</name>
        <dbReference type="ChEBI" id="CHEBI:29105"/>
    </cofactor>
</comment>
<feature type="domain" description="Succinylglutamate desuccinylase/Aspartoacylase catalytic" evidence="5">
    <location>
        <begin position="19"/>
        <end position="117"/>
    </location>
</feature>
<reference evidence="6 7" key="1">
    <citation type="submission" date="2018-01" db="EMBL/GenBank/DDBJ databases">
        <authorList>
            <person name="Fu G.-Y."/>
        </authorList>
    </citation>
    <scope>NUCLEOTIDE SEQUENCE [LARGE SCALE GENOMIC DNA]</scope>
    <source>
        <strain evidence="6 7">SY39</strain>
    </source>
</reference>
<keyword evidence="7" id="KW-1185">Reference proteome</keyword>
<dbReference type="GO" id="GO:0005829">
    <property type="term" value="C:cytosol"/>
    <property type="evidence" value="ECO:0007669"/>
    <property type="project" value="TreeGrafter"/>
</dbReference>
<dbReference type="Proteomes" id="UP000242205">
    <property type="component" value="Chromosome"/>
</dbReference>
<evidence type="ECO:0000313" key="7">
    <source>
        <dbReference type="Proteomes" id="UP000242205"/>
    </source>
</evidence>
<dbReference type="EMBL" id="CP025682">
    <property type="protein sequence ID" value="AUN93466.1"/>
    <property type="molecule type" value="Genomic_DNA"/>
</dbReference>
<dbReference type="InterPro" id="IPR055438">
    <property type="entry name" value="AstE_AspA_cat"/>
</dbReference>